<dbReference type="PROSITE" id="PS51257">
    <property type="entry name" value="PROKAR_LIPOPROTEIN"/>
    <property type="match status" value="1"/>
</dbReference>
<evidence type="ECO:0000313" key="3">
    <source>
        <dbReference type="Proteomes" id="UP000623269"/>
    </source>
</evidence>
<dbReference type="Proteomes" id="UP000623269">
    <property type="component" value="Unassembled WGS sequence"/>
</dbReference>
<proteinExistence type="predicted"/>
<dbReference type="EMBL" id="JAEAGR010000010">
    <property type="protein sequence ID" value="MBH1941274.1"/>
    <property type="molecule type" value="Genomic_DNA"/>
</dbReference>
<feature type="domain" description="GerMN" evidence="1">
    <location>
        <begin position="60"/>
        <end position="146"/>
    </location>
</feature>
<dbReference type="InterPro" id="IPR019606">
    <property type="entry name" value="GerMN"/>
</dbReference>
<dbReference type="RefSeq" id="WP_197661494.1">
    <property type="nucleotide sequence ID" value="NZ_JAEAGR010000010.1"/>
</dbReference>
<reference evidence="2" key="1">
    <citation type="submission" date="2020-12" db="EMBL/GenBank/DDBJ databases">
        <title>M. sibirica DSM 26468T genome.</title>
        <authorList>
            <person name="Thieme N."/>
            <person name="Rettenmaier R."/>
            <person name="Zverlov V."/>
            <person name="Liebl W."/>
        </authorList>
    </citation>
    <scope>NUCLEOTIDE SEQUENCE</scope>
    <source>
        <strain evidence="2">DSM 26468</strain>
    </source>
</reference>
<organism evidence="2 3">
    <name type="scientific">Mobilitalea sibirica</name>
    <dbReference type="NCBI Taxonomy" id="1462919"/>
    <lineage>
        <taxon>Bacteria</taxon>
        <taxon>Bacillati</taxon>
        <taxon>Bacillota</taxon>
        <taxon>Clostridia</taxon>
        <taxon>Lachnospirales</taxon>
        <taxon>Lachnospiraceae</taxon>
        <taxon>Mobilitalea</taxon>
    </lineage>
</organism>
<keyword evidence="3" id="KW-1185">Reference proteome</keyword>
<evidence type="ECO:0000259" key="1">
    <source>
        <dbReference type="SMART" id="SM00909"/>
    </source>
</evidence>
<name>A0A8J7GZH0_9FIRM</name>
<protein>
    <submittedName>
        <fullName evidence="2">GerMN domain-containing protein</fullName>
    </submittedName>
</protein>
<dbReference type="Pfam" id="PF10646">
    <property type="entry name" value="Germane"/>
    <property type="match status" value="2"/>
</dbReference>
<sequence>MKKQIYVLLLLLIIVFFSGCSNDKDNNQGEEVKVYYIDSKTSTLVSENYTPIETEKKLIVEELLSALRKEPKNVVYKKALPDKVTIKDLSIKADELTINFDSTYNELVGIPEVLCRAAIVRTLTQIDGLKYVVFNVSDQQFVDSNGLSLFTKEDFIESTSAETNYKVSLYFADATGQALVDTVTNIFYTGTGSIEELVIKQLINGPTQPGMLNTVPEGTTLLNVTTKEGICVVDFNEKFNDSLPNVSKEISIYSVVNSLVELPGINKVQFKINGTVGETYERNLSLVKGEE</sequence>
<evidence type="ECO:0000313" key="2">
    <source>
        <dbReference type="EMBL" id="MBH1941274.1"/>
    </source>
</evidence>
<dbReference type="SMART" id="SM00909">
    <property type="entry name" value="Germane"/>
    <property type="match status" value="2"/>
</dbReference>
<gene>
    <name evidence="2" type="ORF">I5677_10250</name>
</gene>
<comment type="caution">
    <text evidence="2">The sequence shown here is derived from an EMBL/GenBank/DDBJ whole genome shotgun (WGS) entry which is preliminary data.</text>
</comment>
<dbReference type="AlphaFoldDB" id="A0A8J7GZH0"/>
<feature type="domain" description="GerMN" evidence="1">
    <location>
        <begin position="195"/>
        <end position="281"/>
    </location>
</feature>
<accession>A0A8J7GZH0</accession>